<reference evidence="2 3" key="1">
    <citation type="submission" date="2018-11" db="EMBL/GenBank/DDBJ databases">
        <title>Sequencing the genomes of 1000 actinobacteria strains.</title>
        <authorList>
            <person name="Klenk H.-P."/>
        </authorList>
    </citation>
    <scope>NUCLEOTIDE SEQUENCE [LARGE SCALE GENOMIC DNA]</scope>
    <source>
        <strain evidence="2 3">DSM 14012</strain>
    </source>
</reference>
<organism evidence="2 3">
    <name type="scientific">Plantibacter flavus</name>
    <dbReference type="NCBI Taxonomy" id="150123"/>
    <lineage>
        <taxon>Bacteria</taxon>
        <taxon>Bacillati</taxon>
        <taxon>Actinomycetota</taxon>
        <taxon>Actinomycetes</taxon>
        <taxon>Micrococcales</taxon>
        <taxon>Microbacteriaceae</taxon>
        <taxon>Plantibacter</taxon>
    </lineage>
</organism>
<protein>
    <recommendedName>
        <fullName evidence="4">DNA/RNA endonuclease G</fullName>
    </recommendedName>
</protein>
<proteinExistence type="predicted"/>
<dbReference type="AlphaFoldDB" id="A0A3N2BZH6"/>
<keyword evidence="1" id="KW-1133">Transmembrane helix</keyword>
<keyword evidence="3" id="KW-1185">Reference proteome</keyword>
<feature type="transmembrane region" description="Helical" evidence="1">
    <location>
        <begin position="81"/>
        <end position="102"/>
    </location>
</feature>
<dbReference type="RefSeq" id="WP_085511861.1">
    <property type="nucleotide sequence ID" value="NZ_FXAP01000003.1"/>
</dbReference>
<keyword evidence="1" id="KW-0812">Transmembrane</keyword>
<evidence type="ECO:0008006" key="4">
    <source>
        <dbReference type="Google" id="ProtNLM"/>
    </source>
</evidence>
<name>A0A3N2BZH6_9MICO</name>
<feature type="transmembrane region" description="Helical" evidence="1">
    <location>
        <begin position="32"/>
        <end position="61"/>
    </location>
</feature>
<evidence type="ECO:0000313" key="3">
    <source>
        <dbReference type="Proteomes" id="UP000266915"/>
    </source>
</evidence>
<keyword evidence="1" id="KW-0472">Membrane</keyword>
<gene>
    <name evidence="2" type="ORF">EDD42_0708</name>
</gene>
<sequence length="202" mass="20587">MTATAATTPVAGPTRVLRRLARRELHSPRSTAAILLAVLLVLVALWIAVETVLALIGVRPLLVAPGEIPGAAASLPTTQPVILGVAGALVLLLGVILIGIALGPGRRHRHLLSTGRVLAVVDDEVIASALAQRASTTAATHPDGTSVAVGRRTAAIRITPASGMPVDRSEVDRAVAADLDAFGLQPSLRATTSISSNGKVGQ</sequence>
<accession>A0A3N2BZH6</accession>
<comment type="caution">
    <text evidence="2">The sequence shown here is derived from an EMBL/GenBank/DDBJ whole genome shotgun (WGS) entry which is preliminary data.</text>
</comment>
<evidence type="ECO:0000256" key="1">
    <source>
        <dbReference type="SAM" id="Phobius"/>
    </source>
</evidence>
<evidence type="ECO:0000313" key="2">
    <source>
        <dbReference type="EMBL" id="ROR80665.1"/>
    </source>
</evidence>
<dbReference type="Proteomes" id="UP000266915">
    <property type="component" value="Unassembled WGS sequence"/>
</dbReference>
<dbReference type="EMBL" id="RKHL01000001">
    <property type="protein sequence ID" value="ROR80665.1"/>
    <property type="molecule type" value="Genomic_DNA"/>
</dbReference>